<feature type="binding site" evidence="11">
    <location>
        <position position="66"/>
    </location>
    <ligand>
        <name>S-adenosyl-L-methionine</name>
        <dbReference type="ChEBI" id="CHEBI:59789"/>
    </ligand>
</feature>
<evidence type="ECO:0000256" key="1">
    <source>
        <dbReference type="ARBA" id="ARBA00009059"/>
    </source>
</evidence>
<keyword evidence="2" id="KW-0489">Methyltransferase</keyword>
<proteinExistence type="inferred from homology"/>
<evidence type="ECO:0000313" key="12">
    <source>
        <dbReference type="EMBL" id="GAV07459.1"/>
    </source>
</evidence>
<dbReference type="GO" id="GO:0005737">
    <property type="term" value="C:cytoplasm"/>
    <property type="evidence" value="ECO:0007669"/>
    <property type="project" value="TreeGrafter"/>
</dbReference>
<dbReference type="Gene3D" id="3.40.50.150">
    <property type="entry name" value="Vaccinia Virus protein VP39"/>
    <property type="match status" value="1"/>
</dbReference>
<dbReference type="GO" id="GO:0032259">
    <property type="term" value="P:methylation"/>
    <property type="evidence" value="ECO:0007669"/>
    <property type="project" value="UniProtKB-KW"/>
</dbReference>
<dbReference type="Pfam" id="PF05891">
    <property type="entry name" value="Methyltransf_PK"/>
    <property type="match status" value="1"/>
</dbReference>
<sequence length="218" mass="24812">MDDSECYQKASEYWSHIPATVDGMLGGLSRVSGADTSFSDRILSKFLKRNPIENGFVLDVGAGIGRVTKHLLAKHFGRIHMLEADQHFVDASEKYLGPEASKKVEKKFCTKLQDFYPEPETYNCIWIQWVLPHLRDEDFIAVMMRLKAALISSSNAVIFVKENMSKAEDEFDEVDNSVTRPHDRFLSLFKEAGLTVLQDAKQTNFPKNLYEVRLFALA</sequence>
<evidence type="ECO:0000256" key="8">
    <source>
        <dbReference type="ARBA" id="ARBA00047306"/>
    </source>
</evidence>
<feature type="binding site" evidence="11">
    <location>
        <position position="128"/>
    </location>
    <ligand>
        <name>S-adenosyl-L-methionine</name>
        <dbReference type="ChEBI" id="CHEBI:59789"/>
    </ligand>
</feature>
<dbReference type="PANTHER" id="PTHR12753:SF0">
    <property type="entry name" value="ALPHA N-TERMINAL PROTEIN METHYLTRANSFERASE 1"/>
    <property type="match status" value="1"/>
</dbReference>
<keyword evidence="4 11" id="KW-0949">S-adenosyl-L-methionine</keyword>
<dbReference type="EC" id="2.1.1.244" evidence="5"/>
<evidence type="ECO:0000256" key="5">
    <source>
        <dbReference type="ARBA" id="ARBA00039112"/>
    </source>
</evidence>
<evidence type="ECO:0000256" key="6">
    <source>
        <dbReference type="ARBA" id="ARBA00039449"/>
    </source>
</evidence>
<dbReference type="AlphaFoldDB" id="A0A1D1W8R6"/>
<comment type="catalytic activity">
    <reaction evidence="8">
        <text>N-terminal L-seryl-L-prolyl-L-lysyl-[protein] + 3 S-adenosyl-L-methionine = N-terminal N,N,N-trimethyl-L-seryl-L-prolyl-L-lysyl-[protein] + 3 S-adenosyl-L-homocysteine + 3 H(+)</text>
        <dbReference type="Rhea" id="RHEA:54724"/>
        <dbReference type="Rhea" id="RHEA-COMP:13789"/>
        <dbReference type="Rhea" id="RHEA-COMP:13973"/>
        <dbReference type="ChEBI" id="CHEBI:15378"/>
        <dbReference type="ChEBI" id="CHEBI:57856"/>
        <dbReference type="ChEBI" id="CHEBI:59789"/>
        <dbReference type="ChEBI" id="CHEBI:138061"/>
        <dbReference type="ChEBI" id="CHEBI:138317"/>
        <dbReference type="EC" id="2.1.1.244"/>
    </reaction>
</comment>
<dbReference type="STRING" id="947166.A0A1D1W8R6"/>
<evidence type="ECO:0000256" key="2">
    <source>
        <dbReference type="ARBA" id="ARBA00022603"/>
    </source>
</evidence>
<organism evidence="12 13">
    <name type="scientific">Ramazzottius varieornatus</name>
    <name type="common">Water bear</name>
    <name type="synonym">Tardigrade</name>
    <dbReference type="NCBI Taxonomy" id="947166"/>
    <lineage>
        <taxon>Eukaryota</taxon>
        <taxon>Metazoa</taxon>
        <taxon>Ecdysozoa</taxon>
        <taxon>Tardigrada</taxon>
        <taxon>Eutardigrada</taxon>
        <taxon>Parachela</taxon>
        <taxon>Hypsibioidea</taxon>
        <taxon>Ramazzottiidae</taxon>
        <taxon>Ramazzottius</taxon>
    </lineage>
</organism>
<dbReference type="InterPro" id="IPR029063">
    <property type="entry name" value="SAM-dependent_MTases_sf"/>
</dbReference>
<name>A0A1D1W8R6_RAMVA</name>
<dbReference type="InterPro" id="IPR008576">
    <property type="entry name" value="MeTrfase_NTM1"/>
</dbReference>
<accession>A0A1D1W8R6</accession>
<evidence type="ECO:0000256" key="4">
    <source>
        <dbReference type="ARBA" id="ARBA00022691"/>
    </source>
</evidence>
<dbReference type="EMBL" id="BDGG01000015">
    <property type="protein sequence ID" value="GAV07459.1"/>
    <property type="molecule type" value="Genomic_DNA"/>
</dbReference>
<keyword evidence="3" id="KW-0808">Transferase</keyword>
<evidence type="ECO:0000256" key="7">
    <source>
        <dbReference type="ARBA" id="ARBA00043129"/>
    </source>
</evidence>
<dbReference type="SUPFAM" id="SSF53335">
    <property type="entry name" value="S-adenosyl-L-methionine-dependent methyltransferases"/>
    <property type="match status" value="1"/>
</dbReference>
<dbReference type="OrthoDB" id="1298661at2759"/>
<keyword evidence="13" id="KW-1185">Reference proteome</keyword>
<comment type="caution">
    <text evidence="12">The sequence shown here is derived from an EMBL/GenBank/DDBJ whole genome shotgun (WGS) entry which is preliminary data.</text>
</comment>
<dbReference type="PIRSF" id="PIRSF016958">
    <property type="entry name" value="DUF858_MeTrfase_lik"/>
    <property type="match status" value="1"/>
</dbReference>
<comment type="similarity">
    <text evidence="1">Belongs to the methyltransferase superfamily. NTM1 family.</text>
</comment>
<comment type="catalytic activity">
    <reaction evidence="10">
        <text>N-terminal L-alanyl-L-prolyl-L-lysyl-[protein] + 3 S-adenosyl-L-methionine = N-terminal N,N,N-trimethyl-L-alanyl-L-prolyl-L-lysyl-[protein] + 3 S-adenosyl-L-homocysteine + 3 H(+)</text>
        <dbReference type="Rhea" id="RHEA:54712"/>
        <dbReference type="Rhea" id="RHEA-COMP:13785"/>
        <dbReference type="Rhea" id="RHEA-COMP:13971"/>
        <dbReference type="ChEBI" id="CHEBI:15378"/>
        <dbReference type="ChEBI" id="CHEBI:57856"/>
        <dbReference type="ChEBI" id="CHEBI:59789"/>
        <dbReference type="ChEBI" id="CHEBI:138057"/>
        <dbReference type="ChEBI" id="CHEBI:138315"/>
        <dbReference type="EC" id="2.1.1.244"/>
    </reaction>
</comment>
<gene>
    <name evidence="12" type="primary">RvY_17289-1</name>
    <name evidence="12" type="synonym">RvY_17289.1</name>
    <name evidence="12" type="ORF">RvY_17289</name>
</gene>
<feature type="binding site" evidence="11">
    <location>
        <begin position="112"/>
        <end position="113"/>
    </location>
    <ligand>
        <name>S-adenosyl-L-methionine</name>
        <dbReference type="ChEBI" id="CHEBI:59789"/>
    </ligand>
</feature>
<evidence type="ECO:0000256" key="9">
    <source>
        <dbReference type="ARBA" id="ARBA00047885"/>
    </source>
</evidence>
<evidence type="ECO:0000256" key="11">
    <source>
        <dbReference type="PIRSR" id="PIRSR016958-1"/>
    </source>
</evidence>
<feature type="binding site" evidence="11">
    <location>
        <position position="61"/>
    </location>
    <ligand>
        <name>S-adenosyl-L-methionine</name>
        <dbReference type="ChEBI" id="CHEBI:59789"/>
    </ligand>
</feature>
<comment type="catalytic activity">
    <reaction evidence="9">
        <text>N-terminal L-prolyl-L-prolyl-L-lysyl-[protein] + 2 S-adenosyl-L-methionine = N-terminal N,N-dimethyl-L-prolyl-L-prolyl-L-lysyl-[protein] + 2 S-adenosyl-L-homocysteine + 2 H(+)</text>
        <dbReference type="Rhea" id="RHEA:54736"/>
        <dbReference type="Rhea" id="RHEA-COMP:13787"/>
        <dbReference type="Rhea" id="RHEA-COMP:13974"/>
        <dbReference type="ChEBI" id="CHEBI:15378"/>
        <dbReference type="ChEBI" id="CHEBI:57856"/>
        <dbReference type="ChEBI" id="CHEBI:59789"/>
        <dbReference type="ChEBI" id="CHEBI:138059"/>
        <dbReference type="ChEBI" id="CHEBI:138318"/>
        <dbReference type="EC" id="2.1.1.244"/>
    </reaction>
</comment>
<dbReference type="GO" id="GO:0071885">
    <property type="term" value="F:N-terminal protein N-methyltransferase activity"/>
    <property type="evidence" value="ECO:0007669"/>
    <property type="project" value="UniProtKB-EC"/>
</dbReference>
<dbReference type="PANTHER" id="PTHR12753">
    <property type="entry name" value="AD-003 - RELATED"/>
    <property type="match status" value="1"/>
</dbReference>
<evidence type="ECO:0000256" key="10">
    <source>
        <dbReference type="ARBA" id="ARBA00048167"/>
    </source>
</evidence>
<evidence type="ECO:0000313" key="13">
    <source>
        <dbReference type="Proteomes" id="UP000186922"/>
    </source>
</evidence>
<protein>
    <recommendedName>
        <fullName evidence="6">Alpha N-terminal protein methyltransferase 1</fullName>
        <ecNumber evidence="5">2.1.1.244</ecNumber>
    </recommendedName>
    <alternativeName>
        <fullName evidence="7">X-Pro-Lys N-terminal protein methyltransferase 1</fullName>
    </alternativeName>
</protein>
<reference evidence="12 13" key="1">
    <citation type="journal article" date="2016" name="Nat. Commun.">
        <title>Extremotolerant tardigrade genome and improved radiotolerance of human cultured cells by tardigrade-unique protein.</title>
        <authorList>
            <person name="Hashimoto T."/>
            <person name="Horikawa D.D."/>
            <person name="Saito Y."/>
            <person name="Kuwahara H."/>
            <person name="Kozuka-Hata H."/>
            <person name="Shin-I T."/>
            <person name="Minakuchi Y."/>
            <person name="Ohishi K."/>
            <person name="Motoyama A."/>
            <person name="Aizu T."/>
            <person name="Enomoto A."/>
            <person name="Kondo K."/>
            <person name="Tanaka S."/>
            <person name="Hara Y."/>
            <person name="Koshikawa S."/>
            <person name="Sagara H."/>
            <person name="Miura T."/>
            <person name="Yokobori S."/>
            <person name="Miyagawa K."/>
            <person name="Suzuki Y."/>
            <person name="Kubo T."/>
            <person name="Oyama M."/>
            <person name="Kohara Y."/>
            <person name="Fujiyama A."/>
            <person name="Arakawa K."/>
            <person name="Katayama T."/>
            <person name="Toyoda A."/>
            <person name="Kunieda T."/>
        </authorList>
    </citation>
    <scope>NUCLEOTIDE SEQUENCE [LARGE SCALE GENOMIC DNA]</scope>
    <source>
        <strain evidence="12 13">YOKOZUNA-1</strain>
    </source>
</reference>
<dbReference type="Proteomes" id="UP000186922">
    <property type="component" value="Unassembled WGS sequence"/>
</dbReference>
<evidence type="ECO:0000256" key="3">
    <source>
        <dbReference type="ARBA" id="ARBA00022679"/>
    </source>
</evidence>